<evidence type="ECO:0008006" key="4">
    <source>
        <dbReference type="Google" id="ProtNLM"/>
    </source>
</evidence>
<evidence type="ECO:0000313" key="3">
    <source>
        <dbReference type="Proteomes" id="UP001596101"/>
    </source>
</evidence>
<dbReference type="PROSITE" id="PS51257">
    <property type="entry name" value="PROKAR_LIPOPROTEIN"/>
    <property type="match status" value="1"/>
</dbReference>
<reference evidence="3" key="1">
    <citation type="journal article" date="2019" name="Int. J. Syst. Evol. Microbiol.">
        <title>The Global Catalogue of Microorganisms (GCM) 10K type strain sequencing project: providing services to taxonomists for standard genome sequencing and annotation.</title>
        <authorList>
            <consortium name="The Broad Institute Genomics Platform"/>
            <consortium name="The Broad Institute Genome Sequencing Center for Infectious Disease"/>
            <person name="Wu L."/>
            <person name="Ma J."/>
        </authorList>
    </citation>
    <scope>NUCLEOTIDE SEQUENCE [LARGE SCALE GENOMIC DNA]</scope>
    <source>
        <strain evidence="3">CCUG 43111</strain>
    </source>
</reference>
<sequence>MKRIIMAAVVGAALAGCGTAAGDLFTARDRTVEYVRVFDIKTEASPPAVARAASEGISRNIQNATLATPLPETEDRLDQPGRFKMADTPGAARGPSCDGASWTAKARPDVRGSQDVHIVACLYPYKTGYHLDMYAGFTKKEGGWLAWPRRATGYVMGTPEKFVEKTMIDLVRTIRETTGAQVALVEAKPELAGAPWLEPSRPGAQASKP</sequence>
<gene>
    <name evidence="2" type="ORF">ACFPQ5_04335</name>
</gene>
<name>A0ABW0MGR6_9BURK</name>
<keyword evidence="3" id="KW-1185">Reference proteome</keyword>
<proteinExistence type="predicted"/>
<dbReference type="EMBL" id="JBHSMR010000008">
    <property type="protein sequence ID" value="MFC5477404.1"/>
    <property type="molecule type" value="Genomic_DNA"/>
</dbReference>
<feature type="chain" id="PRO_5047304097" description="Lipoprotein" evidence="1">
    <location>
        <begin position="23"/>
        <end position="209"/>
    </location>
</feature>
<organism evidence="2 3">
    <name type="scientific">Massilia suwonensis</name>
    <dbReference type="NCBI Taxonomy" id="648895"/>
    <lineage>
        <taxon>Bacteria</taxon>
        <taxon>Pseudomonadati</taxon>
        <taxon>Pseudomonadota</taxon>
        <taxon>Betaproteobacteria</taxon>
        <taxon>Burkholderiales</taxon>
        <taxon>Oxalobacteraceae</taxon>
        <taxon>Telluria group</taxon>
        <taxon>Massilia</taxon>
    </lineage>
</organism>
<dbReference type="Proteomes" id="UP001596101">
    <property type="component" value="Unassembled WGS sequence"/>
</dbReference>
<comment type="caution">
    <text evidence="2">The sequence shown here is derived from an EMBL/GenBank/DDBJ whole genome shotgun (WGS) entry which is preliminary data.</text>
</comment>
<dbReference type="RefSeq" id="WP_379752042.1">
    <property type="nucleotide sequence ID" value="NZ_JBHSMR010000008.1"/>
</dbReference>
<feature type="signal peptide" evidence="1">
    <location>
        <begin position="1"/>
        <end position="22"/>
    </location>
</feature>
<protein>
    <recommendedName>
        <fullName evidence="4">Lipoprotein</fullName>
    </recommendedName>
</protein>
<evidence type="ECO:0000313" key="2">
    <source>
        <dbReference type="EMBL" id="MFC5477404.1"/>
    </source>
</evidence>
<accession>A0ABW0MGR6</accession>
<keyword evidence="1" id="KW-0732">Signal</keyword>
<evidence type="ECO:0000256" key="1">
    <source>
        <dbReference type="SAM" id="SignalP"/>
    </source>
</evidence>